<dbReference type="PANTHER" id="PTHR33393:SF11">
    <property type="entry name" value="POLYGLUTAMINE SYNTHESIS ACCESSORY PROTEIN RV0574C-RELATED"/>
    <property type="match status" value="1"/>
</dbReference>
<evidence type="ECO:0000256" key="3">
    <source>
        <dbReference type="SAM" id="Phobius"/>
    </source>
</evidence>
<dbReference type="InterPro" id="IPR052169">
    <property type="entry name" value="CW_Biosynth-Accessory"/>
</dbReference>
<dbReference type="AlphaFoldDB" id="A0A7W3JUQ3"/>
<dbReference type="EMBL" id="JACGWU010000005">
    <property type="protein sequence ID" value="MBA8829581.1"/>
    <property type="molecule type" value="Genomic_DNA"/>
</dbReference>
<keyword evidence="3" id="KW-1133">Transmembrane helix</keyword>
<dbReference type="PANTHER" id="PTHR33393">
    <property type="entry name" value="POLYGLUTAMINE SYNTHESIS ACCESSORY PROTEIN RV0574C-RELATED"/>
    <property type="match status" value="1"/>
</dbReference>
<dbReference type="CDD" id="cd07381">
    <property type="entry name" value="MPP_CapA"/>
    <property type="match status" value="1"/>
</dbReference>
<dbReference type="InterPro" id="IPR019079">
    <property type="entry name" value="Capsule_synth_CapA"/>
</dbReference>
<evidence type="ECO:0000256" key="1">
    <source>
        <dbReference type="ARBA" id="ARBA00005662"/>
    </source>
</evidence>
<feature type="transmembrane region" description="Helical" evidence="3">
    <location>
        <begin position="17"/>
        <end position="39"/>
    </location>
</feature>
<reference evidence="5 6" key="1">
    <citation type="submission" date="2020-07" db="EMBL/GenBank/DDBJ databases">
        <title>Sequencing the genomes of 1000 actinobacteria strains.</title>
        <authorList>
            <person name="Klenk H.-P."/>
        </authorList>
    </citation>
    <scope>NUCLEOTIDE SEQUENCE [LARGE SCALE GENOMIC DNA]</scope>
    <source>
        <strain evidence="5 6">DSM 23737</strain>
    </source>
</reference>
<gene>
    <name evidence="5" type="ORF">FB555_001690</name>
</gene>
<comment type="similarity">
    <text evidence="1">Belongs to the CapA family.</text>
</comment>
<evidence type="ECO:0000259" key="4">
    <source>
        <dbReference type="SMART" id="SM00854"/>
    </source>
</evidence>
<dbReference type="SMART" id="SM00854">
    <property type="entry name" value="PGA_cap"/>
    <property type="match status" value="1"/>
</dbReference>
<dbReference type="Pfam" id="PF09587">
    <property type="entry name" value="PGA_cap"/>
    <property type="match status" value="1"/>
</dbReference>
<dbReference type="Proteomes" id="UP000524237">
    <property type="component" value="Unassembled WGS sequence"/>
</dbReference>
<protein>
    <submittedName>
        <fullName evidence="5">Poly-gamma-glutamate synthesis protein (Capsule biosynthesis protein)</fullName>
    </submittedName>
</protein>
<comment type="caution">
    <text evidence="5">The sequence shown here is derived from an EMBL/GenBank/DDBJ whole genome shotgun (WGS) entry which is preliminary data.</text>
</comment>
<dbReference type="InterPro" id="IPR029052">
    <property type="entry name" value="Metallo-depent_PP-like"/>
</dbReference>
<accession>A0A7W3JUQ3</accession>
<evidence type="ECO:0000256" key="2">
    <source>
        <dbReference type="SAM" id="MobiDB-lite"/>
    </source>
</evidence>
<sequence>MAQGGWRSFSAARKRRIVIAIVAVCVMAFGGWGVLLFAVQEASGGPNSPSSASGTPVITTPSATPTPTPTDTRVTVSAMGDMLPHDTVNAAALQPDGTYDYAQFLTDVKPLTASSGIVFCNQEVSSSGAAFGISGYPVFNAPEKFSADIASGAGCNAINIANNHMADKGQDSINATRAVWDALNPLLISGANRSPEEQQTVTVTTVQGIKFALVSFAEYSNVPATDYGLNVFGNDAALTSVMATARANADVVLVSLHWGTEYSNGVNDAQRTEAARMVELGADVIIGTGPHVLEPVEWIPGPDGKQVLVWFSIGNLLSTQLEIAQLIGGIAQFDVVKTPAGVISIQAPSFIPTFMSYEWTAEQAAAGDLLARHNLHVYPLANAADALSRSLFNTTVADQQAYVAGVLGPLVTIK</sequence>
<dbReference type="Gene3D" id="3.60.21.10">
    <property type="match status" value="1"/>
</dbReference>
<dbReference type="RefSeq" id="WP_182485001.1">
    <property type="nucleotide sequence ID" value="NZ_JACGWU010000005.1"/>
</dbReference>
<keyword evidence="3" id="KW-0472">Membrane</keyword>
<keyword evidence="6" id="KW-1185">Reference proteome</keyword>
<feature type="region of interest" description="Disordered" evidence="2">
    <location>
        <begin position="46"/>
        <end position="70"/>
    </location>
</feature>
<dbReference type="SUPFAM" id="SSF56300">
    <property type="entry name" value="Metallo-dependent phosphatases"/>
    <property type="match status" value="1"/>
</dbReference>
<feature type="domain" description="Capsule synthesis protein CapA" evidence="4">
    <location>
        <begin position="75"/>
        <end position="320"/>
    </location>
</feature>
<evidence type="ECO:0000313" key="6">
    <source>
        <dbReference type="Proteomes" id="UP000524237"/>
    </source>
</evidence>
<keyword evidence="3" id="KW-0812">Transmembrane</keyword>
<evidence type="ECO:0000313" key="5">
    <source>
        <dbReference type="EMBL" id="MBA8829581.1"/>
    </source>
</evidence>
<proteinExistence type="inferred from homology"/>
<organism evidence="5 6">
    <name type="scientific">Alpinimonas psychrophila</name>
    <dbReference type="NCBI Taxonomy" id="748908"/>
    <lineage>
        <taxon>Bacteria</taxon>
        <taxon>Bacillati</taxon>
        <taxon>Actinomycetota</taxon>
        <taxon>Actinomycetes</taxon>
        <taxon>Micrococcales</taxon>
        <taxon>Microbacteriaceae</taxon>
        <taxon>Alpinimonas</taxon>
    </lineage>
</organism>
<name>A0A7W3JUQ3_9MICO</name>